<name>A0ABX1WXK9_9BACT</name>
<dbReference type="Pfam" id="PF00392">
    <property type="entry name" value="GntR"/>
    <property type="match status" value="1"/>
</dbReference>
<evidence type="ECO:0000313" key="5">
    <source>
        <dbReference type="EMBL" id="NOU60852.1"/>
    </source>
</evidence>
<sequence length="337" mass="38449">MPSEIFKVQTESGTPKYKQLINSLLQSIDNGDVAVGDKLPSINSICKEFALSRDTVLVAFNELKVRGVISSVPGKGYYLASTSTQFKKNIFLLFEEFNVFKEILYNSFIENLNDKASVDIYFHHFNRSVFKELIENNHGKYTSYVIMPAKFNDAYSVLKQLPEKEVYILDQTNSTLKKHFPAVYQNFEKDMFTALQSGLDLLEKYEKIYLVYPGGKEPVGQLKGFRKFASYYEDKWEMEVIDSLKDQEIKSGEVYIVPNDNDLVTLVKEAKNLKLKIGSDLGIISYNDTPLKEVVADGITTISTDFKEMGKILAELVLNLKNELIENKSSLIRRKSL</sequence>
<keyword evidence="3" id="KW-0804">Transcription</keyword>
<dbReference type="PANTHER" id="PTHR38445:SF10">
    <property type="entry name" value="GNTR-FAMILY TRANSCRIPTIONAL REGULATOR"/>
    <property type="match status" value="1"/>
</dbReference>
<dbReference type="SMART" id="SM00345">
    <property type="entry name" value="HTH_GNTR"/>
    <property type="match status" value="1"/>
</dbReference>
<dbReference type="Gene3D" id="3.40.50.2300">
    <property type="match status" value="2"/>
</dbReference>
<dbReference type="RefSeq" id="WP_171596125.1">
    <property type="nucleotide sequence ID" value="NZ_RZNH01000023.1"/>
</dbReference>
<comment type="caution">
    <text evidence="5">The sequence shown here is derived from an EMBL/GenBank/DDBJ whole genome shotgun (WGS) entry which is preliminary data.</text>
</comment>
<dbReference type="InterPro" id="IPR000524">
    <property type="entry name" value="Tscrpt_reg_HTH_GntR"/>
</dbReference>
<dbReference type="SUPFAM" id="SSF53822">
    <property type="entry name" value="Periplasmic binding protein-like I"/>
    <property type="match status" value="1"/>
</dbReference>
<keyword evidence="2" id="KW-0238">DNA-binding</keyword>
<dbReference type="PANTHER" id="PTHR38445">
    <property type="entry name" value="HTH-TYPE TRANSCRIPTIONAL REPRESSOR YTRA"/>
    <property type="match status" value="1"/>
</dbReference>
<dbReference type="InterPro" id="IPR036388">
    <property type="entry name" value="WH-like_DNA-bd_sf"/>
</dbReference>
<dbReference type="InterPro" id="IPR036390">
    <property type="entry name" value="WH_DNA-bd_sf"/>
</dbReference>
<dbReference type="SUPFAM" id="SSF46785">
    <property type="entry name" value="Winged helix' DNA-binding domain"/>
    <property type="match status" value="1"/>
</dbReference>
<evidence type="ECO:0000256" key="1">
    <source>
        <dbReference type="ARBA" id="ARBA00023015"/>
    </source>
</evidence>
<dbReference type="CDD" id="cd07377">
    <property type="entry name" value="WHTH_GntR"/>
    <property type="match status" value="1"/>
</dbReference>
<dbReference type="Pfam" id="PF13377">
    <property type="entry name" value="Peripla_BP_3"/>
    <property type="match status" value="1"/>
</dbReference>
<reference evidence="5 6" key="1">
    <citation type="submission" date="2018-12" db="EMBL/GenBank/DDBJ databases">
        <title>Marinifilum JC070 sp. nov., a marine bacterium isolated from Yongle Blue Hole in the South China Sea.</title>
        <authorList>
            <person name="Fu T."/>
        </authorList>
    </citation>
    <scope>NUCLEOTIDE SEQUENCE [LARGE SCALE GENOMIC DNA]</scope>
    <source>
        <strain evidence="5 6">JC070</strain>
    </source>
</reference>
<dbReference type="InterPro" id="IPR046335">
    <property type="entry name" value="LacI/GalR-like_sensor"/>
</dbReference>
<dbReference type="Proteomes" id="UP000732105">
    <property type="component" value="Unassembled WGS sequence"/>
</dbReference>
<protein>
    <submittedName>
        <fullName evidence="5">GntR family transcriptional regulator</fullName>
    </submittedName>
</protein>
<accession>A0ABX1WXK9</accession>
<feature type="domain" description="HTH gntR-type" evidence="4">
    <location>
        <begin position="14"/>
        <end position="82"/>
    </location>
</feature>
<evidence type="ECO:0000313" key="6">
    <source>
        <dbReference type="Proteomes" id="UP000732105"/>
    </source>
</evidence>
<dbReference type="Gene3D" id="1.10.10.10">
    <property type="entry name" value="Winged helix-like DNA-binding domain superfamily/Winged helix DNA-binding domain"/>
    <property type="match status" value="1"/>
</dbReference>
<proteinExistence type="predicted"/>
<gene>
    <name evidence="5" type="ORF">ELS83_13595</name>
</gene>
<dbReference type="EMBL" id="RZNH01000023">
    <property type="protein sequence ID" value="NOU60852.1"/>
    <property type="molecule type" value="Genomic_DNA"/>
</dbReference>
<keyword evidence="6" id="KW-1185">Reference proteome</keyword>
<evidence type="ECO:0000256" key="2">
    <source>
        <dbReference type="ARBA" id="ARBA00023125"/>
    </source>
</evidence>
<organism evidence="5 6">
    <name type="scientific">Marinifilum caeruleilacunae</name>
    <dbReference type="NCBI Taxonomy" id="2499076"/>
    <lineage>
        <taxon>Bacteria</taxon>
        <taxon>Pseudomonadati</taxon>
        <taxon>Bacteroidota</taxon>
        <taxon>Bacteroidia</taxon>
        <taxon>Marinilabiliales</taxon>
        <taxon>Marinifilaceae</taxon>
    </lineage>
</organism>
<dbReference type="InterPro" id="IPR028082">
    <property type="entry name" value="Peripla_BP_I"/>
</dbReference>
<keyword evidence="1" id="KW-0805">Transcription regulation</keyword>
<dbReference type="PROSITE" id="PS50949">
    <property type="entry name" value="HTH_GNTR"/>
    <property type="match status" value="1"/>
</dbReference>
<evidence type="ECO:0000256" key="3">
    <source>
        <dbReference type="ARBA" id="ARBA00023163"/>
    </source>
</evidence>
<evidence type="ECO:0000259" key="4">
    <source>
        <dbReference type="PROSITE" id="PS50949"/>
    </source>
</evidence>